<feature type="compositionally biased region" description="Polar residues" evidence="1">
    <location>
        <begin position="81"/>
        <end position="94"/>
    </location>
</feature>
<dbReference type="EMBL" id="SGPJ01000285">
    <property type="protein sequence ID" value="THG95818.1"/>
    <property type="molecule type" value="Genomic_DNA"/>
</dbReference>
<evidence type="ECO:0000313" key="3">
    <source>
        <dbReference type="Proteomes" id="UP000309038"/>
    </source>
</evidence>
<organism evidence="2 3">
    <name type="scientific">Hermanssonia centrifuga</name>
    <dbReference type="NCBI Taxonomy" id="98765"/>
    <lineage>
        <taxon>Eukaryota</taxon>
        <taxon>Fungi</taxon>
        <taxon>Dikarya</taxon>
        <taxon>Basidiomycota</taxon>
        <taxon>Agaricomycotina</taxon>
        <taxon>Agaricomycetes</taxon>
        <taxon>Polyporales</taxon>
        <taxon>Meruliaceae</taxon>
        <taxon>Hermanssonia</taxon>
    </lineage>
</organism>
<feature type="region of interest" description="Disordered" evidence="1">
    <location>
        <begin position="584"/>
        <end position="614"/>
    </location>
</feature>
<dbReference type="AlphaFoldDB" id="A0A4S4KCM5"/>
<dbReference type="Proteomes" id="UP000309038">
    <property type="component" value="Unassembled WGS sequence"/>
</dbReference>
<sequence length="614" mass="66814">MVDSEAAESRSTEGEPGDNEVLKAASEDLEEIKTYGALEMEQQQAEDEQMDRLRGVFDSVEQLQIQFAQTPAGDGVHSHTETMSFSQGEPSSLPSDVPESIDMKDDAPFRHPPPPVPDVLPIPVDDVERLNVLSASSPPPSPPALMTADVVGSQIPEPLPPTEILNDSTNHASTSQVESSKVERVAGSAAREPLFLPSPPASTSDREELIDEDIDMDSFIPSGLLGSRIPSPKKDKGKQRAIEEDFEVNEPQPIKQRWRRRNRVVESDSDVEAEEILDSKERRIPRRRVYVLVPPLPRAARRLNEKLRRTEAQRRVATHKVDQRRANQQEAAQRALAQQIVAAHTNDNVNDVPASPSVVEAMGISFYDIVLANISCYIHPGTRRNAAVPSRSTRHLADVLNNVEREARENGLDPTKAVLAFSGDEYDSWISYSDNLGPKYCDEVFSTAVTQMVGKGLILGAPQPSASTTGQSGGSEEATQTQGIPIIEADGVNDVPQCDIQDVQSLDTSFDALEIQSVIGSEDLTEIAKRLVDGPSVDNPLQQEMSAHQEMPSTTNSNLEALPAVHEEQLLAPTGEQPELLPVSKSGAATEALGPTAQPEWTVLADEDTVDSSL</sequence>
<feature type="region of interest" description="Disordered" evidence="1">
    <location>
        <begin position="69"/>
        <end position="122"/>
    </location>
</feature>
<gene>
    <name evidence="2" type="ORF">EW026_g5903</name>
</gene>
<keyword evidence="3" id="KW-1185">Reference proteome</keyword>
<feature type="region of interest" description="Disordered" evidence="1">
    <location>
        <begin position="461"/>
        <end position="480"/>
    </location>
</feature>
<feature type="region of interest" description="Disordered" evidence="1">
    <location>
        <begin position="1"/>
        <end position="27"/>
    </location>
</feature>
<evidence type="ECO:0000256" key="1">
    <source>
        <dbReference type="SAM" id="MobiDB-lite"/>
    </source>
</evidence>
<comment type="caution">
    <text evidence="2">The sequence shown here is derived from an EMBL/GenBank/DDBJ whole genome shotgun (WGS) entry which is preliminary data.</text>
</comment>
<reference evidence="2 3" key="1">
    <citation type="submission" date="2019-02" db="EMBL/GenBank/DDBJ databases">
        <title>Genome sequencing of the rare red list fungi Phlebia centrifuga.</title>
        <authorList>
            <person name="Buettner E."/>
            <person name="Kellner H."/>
        </authorList>
    </citation>
    <scope>NUCLEOTIDE SEQUENCE [LARGE SCALE GENOMIC DNA]</scope>
    <source>
        <strain evidence="2 3">DSM 108282</strain>
    </source>
</reference>
<name>A0A4S4KCM5_9APHY</name>
<evidence type="ECO:0000313" key="2">
    <source>
        <dbReference type="EMBL" id="THG95818.1"/>
    </source>
</evidence>
<protein>
    <submittedName>
        <fullName evidence="2">Uncharacterized protein</fullName>
    </submittedName>
</protein>
<feature type="compositionally biased region" description="Acidic residues" evidence="1">
    <location>
        <begin position="605"/>
        <end position="614"/>
    </location>
</feature>
<proteinExistence type="predicted"/>
<feature type="compositionally biased region" description="Pro residues" evidence="1">
    <location>
        <begin position="110"/>
        <end position="120"/>
    </location>
</feature>
<accession>A0A4S4KCM5</accession>